<dbReference type="InterPro" id="IPR009078">
    <property type="entry name" value="Ferritin-like_SF"/>
</dbReference>
<sequence>MKIRLLAALVLVPALPLGACTGTDAPTETSTEVTTETSTETTTTTSTEVLDRDALLRRLIEEEKVAHDLYVAFAEKYDARVFHNITRGEVGHQEAVRRLLDAAGIADPRTGVLGEFVDPDLQTVHDDFLARGLGDELEAYRVGVDFERWDIEGLEAELAAVPEEDTELRDLLQYLLNGSRNHLAAFERQLDRPGRGANRQASMSSRVPGQTTFLASGIWWEALSRMCMK</sequence>
<dbReference type="Gene3D" id="1.20.1260.10">
    <property type="match status" value="1"/>
</dbReference>
<gene>
    <name evidence="4" type="ORF">B842_05850</name>
</gene>
<organism evidence="4 5">
    <name type="scientific">Corynebacterium humireducens NBRC 106098 = DSM 45392</name>
    <dbReference type="NCBI Taxonomy" id="1223515"/>
    <lineage>
        <taxon>Bacteria</taxon>
        <taxon>Bacillati</taxon>
        <taxon>Actinomycetota</taxon>
        <taxon>Actinomycetes</taxon>
        <taxon>Mycobacteriales</taxon>
        <taxon>Corynebacteriaceae</taxon>
        <taxon>Corynebacterium</taxon>
    </lineage>
</organism>
<dbReference type="SUPFAM" id="SSF47240">
    <property type="entry name" value="Ferritin-like"/>
    <property type="match status" value="1"/>
</dbReference>
<dbReference type="Pfam" id="PF09968">
    <property type="entry name" value="DUF2202"/>
    <property type="match status" value="1"/>
</dbReference>
<feature type="domain" description="DUF2202" evidence="3">
    <location>
        <begin position="59"/>
        <end position="196"/>
    </location>
</feature>
<keyword evidence="5" id="KW-1185">Reference proteome</keyword>
<keyword evidence="2" id="KW-0732">Signal</keyword>
<name>A0A0B5DB95_9CORY</name>
<evidence type="ECO:0000259" key="3">
    <source>
        <dbReference type="Pfam" id="PF09968"/>
    </source>
</evidence>
<feature type="signal peptide" evidence="2">
    <location>
        <begin position="1"/>
        <end position="19"/>
    </location>
</feature>
<dbReference type="Proteomes" id="UP000031524">
    <property type="component" value="Chromosome"/>
</dbReference>
<accession>A0A0B5DB95</accession>
<evidence type="ECO:0000256" key="1">
    <source>
        <dbReference type="SAM" id="MobiDB-lite"/>
    </source>
</evidence>
<protein>
    <recommendedName>
        <fullName evidence="3">DUF2202 domain-containing protein</fullName>
    </recommendedName>
</protein>
<feature type="region of interest" description="Disordered" evidence="1">
    <location>
        <begin position="21"/>
        <end position="46"/>
    </location>
</feature>
<dbReference type="InterPro" id="IPR012347">
    <property type="entry name" value="Ferritin-like"/>
</dbReference>
<dbReference type="InterPro" id="IPR019243">
    <property type="entry name" value="DUF2202"/>
</dbReference>
<reference evidence="4 5" key="1">
    <citation type="submission" date="2013-04" db="EMBL/GenBank/DDBJ databases">
        <title>Complete genome sequence of Corynebacterium humireducens DSM 45392(T), isolated from a wastewater-fed microbial fuel cell.</title>
        <authorList>
            <person name="Ruckert C."/>
            <person name="Albersmeier A."/>
            <person name="Kalinowski J."/>
        </authorList>
    </citation>
    <scope>NUCLEOTIDE SEQUENCE [LARGE SCALE GENOMIC DNA]</scope>
    <source>
        <strain evidence="5">MFC-5</strain>
    </source>
</reference>
<dbReference type="RefSeq" id="WP_169744853.1">
    <property type="nucleotide sequence ID" value="NZ_BCSU01000002.1"/>
</dbReference>
<dbReference type="STRING" id="1223515.B842_05850"/>
<feature type="chain" id="PRO_5038815638" description="DUF2202 domain-containing protein" evidence="2">
    <location>
        <begin position="20"/>
        <end position="229"/>
    </location>
</feature>
<proteinExistence type="predicted"/>
<evidence type="ECO:0000256" key="2">
    <source>
        <dbReference type="SAM" id="SignalP"/>
    </source>
</evidence>
<dbReference type="HOGENOM" id="CLU_051317_2_1_11"/>
<evidence type="ECO:0000313" key="5">
    <source>
        <dbReference type="Proteomes" id="UP000031524"/>
    </source>
</evidence>
<dbReference type="KEGG" id="chm:B842_05850"/>
<feature type="compositionally biased region" description="Low complexity" evidence="1">
    <location>
        <begin position="27"/>
        <end position="46"/>
    </location>
</feature>
<evidence type="ECO:0000313" key="4">
    <source>
        <dbReference type="EMBL" id="AJE33019.1"/>
    </source>
</evidence>
<dbReference type="EMBL" id="CP005286">
    <property type="protein sequence ID" value="AJE33019.1"/>
    <property type="molecule type" value="Genomic_DNA"/>
</dbReference>
<dbReference type="AlphaFoldDB" id="A0A0B5DB95"/>